<evidence type="ECO:0000256" key="4">
    <source>
        <dbReference type="ARBA" id="ARBA00022823"/>
    </source>
</evidence>
<reference evidence="9" key="1">
    <citation type="submission" date="2018-05" db="EMBL/GenBank/DDBJ databases">
        <authorList>
            <person name="Lanie J.A."/>
            <person name="Ng W.-L."/>
            <person name="Kazmierczak K.M."/>
            <person name="Andrzejewski T.M."/>
            <person name="Davidsen T.M."/>
            <person name="Wayne K.J."/>
            <person name="Tettelin H."/>
            <person name="Glass J.I."/>
            <person name="Rusch D."/>
            <person name="Podicherti R."/>
            <person name="Tsui H.-C.T."/>
            <person name="Winkler M.E."/>
        </authorList>
    </citation>
    <scope>NUCLEOTIDE SEQUENCE</scope>
</reference>
<dbReference type="InterPro" id="IPR036625">
    <property type="entry name" value="E3-bd_dom_sf"/>
</dbReference>
<dbReference type="GO" id="GO:0005737">
    <property type="term" value="C:cytoplasm"/>
    <property type="evidence" value="ECO:0007669"/>
    <property type="project" value="TreeGrafter"/>
</dbReference>
<dbReference type="Gene3D" id="2.40.50.100">
    <property type="match status" value="1"/>
</dbReference>
<dbReference type="Pfam" id="PF00364">
    <property type="entry name" value="Biotin_lipoyl"/>
    <property type="match status" value="1"/>
</dbReference>
<organism evidence="9">
    <name type="scientific">marine metagenome</name>
    <dbReference type="NCBI Taxonomy" id="408172"/>
    <lineage>
        <taxon>unclassified sequences</taxon>
        <taxon>metagenomes</taxon>
        <taxon>ecological metagenomes</taxon>
    </lineage>
</organism>
<comment type="cofactor">
    <cofactor evidence="1">
        <name>(R)-lipoate</name>
        <dbReference type="ChEBI" id="CHEBI:83088"/>
    </cofactor>
</comment>
<dbReference type="SUPFAM" id="SSF51230">
    <property type="entry name" value="Single hybrid motif"/>
    <property type="match status" value="1"/>
</dbReference>
<feature type="domain" description="Peripheral subunit-binding (PSBD)" evidence="8">
    <location>
        <begin position="134"/>
        <end position="174"/>
    </location>
</feature>
<feature type="compositionally biased region" description="Basic and acidic residues" evidence="6">
    <location>
        <begin position="84"/>
        <end position="101"/>
    </location>
</feature>
<feature type="region of interest" description="Disordered" evidence="6">
    <location>
        <begin position="84"/>
        <end position="117"/>
    </location>
</feature>
<keyword evidence="3" id="KW-0808">Transferase</keyword>
<evidence type="ECO:0000259" key="7">
    <source>
        <dbReference type="PROSITE" id="PS50968"/>
    </source>
</evidence>
<evidence type="ECO:0000256" key="6">
    <source>
        <dbReference type="SAM" id="MobiDB-lite"/>
    </source>
</evidence>
<evidence type="ECO:0000256" key="1">
    <source>
        <dbReference type="ARBA" id="ARBA00001938"/>
    </source>
</evidence>
<dbReference type="EMBL" id="UINC01001456">
    <property type="protein sequence ID" value="SUZ81143.1"/>
    <property type="molecule type" value="Genomic_DNA"/>
</dbReference>
<dbReference type="CDD" id="cd06849">
    <property type="entry name" value="lipoyl_domain"/>
    <property type="match status" value="1"/>
</dbReference>
<dbReference type="InterPro" id="IPR000089">
    <property type="entry name" value="Biotin_lipoyl"/>
</dbReference>
<comment type="similarity">
    <text evidence="2">Belongs to the 2-oxoacid dehydrogenase family.</text>
</comment>
<dbReference type="PROSITE" id="PS50968">
    <property type="entry name" value="BIOTINYL_LIPOYL"/>
    <property type="match status" value="1"/>
</dbReference>
<evidence type="ECO:0000256" key="2">
    <source>
        <dbReference type="ARBA" id="ARBA00007317"/>
    </source>
</evidence>
<evidence type="ECO:0000313" key="9">
    <source>
        <dbReference type="EMBL" id="SUZ81143.1"/>
    </source>
</evidence>
<dbReference type="SUPFAM" id="SSF52777">
    <property type="entry name" value="CoA-dependent acyltransferases"/>
    <property type="match status" value="1"/>
</dbReference>
<dbReference type="PANTHER" id="PTHR43178">
    <property type="entry name" value="DIHYDROLIPOAMIDE ACETYLTRANSFERASE COMPONENT OF PYRUVATE DEHYDROGENASE COMPLEX"/>
    <property type="match status" value="1"/>
</dbReference>
<keyword evidence="5" id="KW-0012">Acyltransferase</keyword>
<dbReference type="PROSITE" id="PS51826">
    <property type="entry name" value="PSBD"/>
    <property type="match status" value="1"/>
</dbReference>
<dbReference type="SUPFAM" id="SSF47005">
    <property type="entry name" value="Peripheral subunit-binding domain of 2-oxo acid dehydrogenase complex"/>
    <property type="match status" value="1"/>
</dbReference>
<dbReference type="GO" id="GO:0016407">
    <property type="term" value="F:acetyltransferase activity"/>
    <property type="evidence" value="ECO:0007669"/>
    <property type="project" value="TreeGrafter"/>
</dbReference>
<dbReference type="InterPro" id="IPR004167">
    <property type="entry name" value="PSBD"/>
</dbReference>
<name>A0A381QUB1_9ZZZZ</name>
<dbReference type="Pfam" id="PF00198">
    <property type="entry name" value="2-oxoacid_dh"/>
    <property type="match status" value="1"/>
</dbReference>
<dbReference type="InterPro" id="IPR050743">
    <property type="entry name" value="2-oxoacid_DH_E2_comp"/>
</dbReference>
<dbReference type="InterPro" id="IPR023213">
    <property type="entry name" value="CAT-like_dom_sf"/>
</dbReference>
<protein>
    <recommendedName>
        <fullName evidence="10">Dihydrolipoamide acetyltransferase component of pyruvate dehydrogenase complex</fullName>
    </recommendedName>
</protein>
<sequence>MVVDVVMPKMGESIMEGTILEWYKKVGDSIEKDETLLEIGTDKVDSEIPSPASGTISEILANPNDIVDIGKVIAKIDTAGSDIQEQKTEVKEPKSAKDKEVAIPSKSMPSTEKKVQKTQKNIIVKMSDNTNSAILTPAVMKIASQQGVRLSELELIDGTGANGRVTKKDLQNYINTKTDSDFKPIKKSVTKPVSLPSIQGGKKIQIDHMRKMISEHMRYSLDTSAHVYIMNEVDMTNIVQYVDEKEESFFAEERFKLTYTPFIILATVNALKDTPEMNSSIDGDSIIYHNSINIGVAVSVDGGLMVPSIFNCDEKNLLGISRDLNAMVDRTRKKSISPDELQGSTFTISNFGVFDATIGTPIINQPNVGILGAGAIKKQPIVIERDNSDIIAIRSMMMLSLGFDHRLIDGAGGAIFIAKVKENLENMDFKDLLYCLN</sequence>
<proteinExistence type="inferred from homology"/>
<dbReference type="PANTHER" id="PTHR43178:SF5">
    <property type="entry name" value="LIPOAMIDE ACYLTRANSFERASE COMPONENT OF BRANCHED-CHAIN ALPHA-KETO ACID DEHYDROGENASE COMPLEX, MITOCHONDRIAL"/>
    <property type="match status" value="1"/>
</dbReference>
<gene>
    <name evidence="9" type="ORF">METZ01_LOCUS33997</name>
</gene>
<dbReference type="InterPro" id="IPR001078">
    <property type="entry name" value="2-oxoacid_DH_actylTfrase"/>
</dbReference>
<evidence type="ECO:0000259" key="8">
    <source>
        <dbReference type="PROSITE" id="PS51826"/>
    </source>
</evidence>
<keyword evidence="4" id="KW-0450">Lipoyl</keyword>
<dbReference type="GO" id="GO:0031405">
    <property type="term" value="F:lipoic acid binding"/>
    <property type="evidence" value="ECO:0007669"/>
    <property type="project" value="TreeGrafter"/>
</dbReference>
<accession>A0A381QUB1</accession>
<dbReference type="Pfam" id="PF02817">
    <property type="entry name" value="E3_binding"/>
    <property type="match status" value="1"/>
</dbReference>
<dbReference type="PROSITE" id="PS00189">
    <property type="entry name" value="LIPOYL"/>
    <property type="match status" value="1"/>
</dbReference>
<dbReference type="InterPro" id="IPR003016">
    <property type="entry name" value="2-oxoA_DH_lipoyl-BS"/>
</dbReference>
<dbReference type="AlphaFoldDB" id="A0A381QUB1"/>
<dbReference type="Gene3D" id="4.10.320.10">
    <property type="entry name" value="E3-binding domain"/>
    <property type="match status" value="1"/>
</dbReference>
<feature type="domain" description="Lipoyl-binding" evidence="7">
    <location>
        <begin position="2"/>
        <end position="77"/>
    </location>
</feature>
<evidence type="ECO:0008006" key="10">
    <source>
        <dbReference type="Google" id="ProtNLM"/>
    </source>
</evidence>
<dbReference type="InterPro" id="IPR011053">
    <property type="entry name" value="Single_hybrid_motif"/>
</dbReference>
<evidence type="ECO:0000256" key="3">
    <source>
        <dbReference type="ARBA" id="ARBA00022679"/>
    </source>
</evidence>
<dbReference type="Gene3D" id="3.30.559.10">
    <property type="entry name" value="Chloramphenicol acetyltransferase-like domain"/>
    <property type="match status" value="1"/>
</dbReference>
<evidence type="ECO:0000256" key="5">
    <source>
        <dbReference type="ARBA" id="ARBA00023315"/>
    </source>
</evidence>